<dbReference type="SUPFAM" id="SSF54427">
    <property type="entry name" value="NTF2-like"/>
    <property type="match status" value="1"/>
</dbReference>
<dbReference type="EMBL" id="KN848066">
    <property type="protein sequence ID" value="KIY00990.1"/>
    <property type="molecule type" value="Genomic_DNA"/>
</dbReference>
<evidence type="ECO:0000313" key="2">
    <source>
        <dbReference type="EMBL" id="KIY00990.1"/>
    </source>
</evidence>
<name>A0A0D2KCT7_9EURO</name>
<gene>
    <name evidence="2" type="ORF">Z520_03656</name>
</gene>
<proteinExistence type="predicted"/>
<evidence type="ECO:0000259" key="1">
    <source>
        <dbReference type="Pfam" id="PF13577"/>
    </source>
</evidence>
<dbReference type="InterPro" id="IPR037401">
    <property type="entry name" value="SnoaL-like"/>
</dbReference>
<sequence>MDSFNAPGSIARAVAKSEIEGLFHRYAVLATEAPSVEKMSTLFREDAVYRLPNGNAVAPAQLLQVLRGGSPAFIRHHITSIDIEFVSPSEARTQAFFFSITDMSSFDHWGLWKDIVIKGGDGKWLIADRTIVVQGQDPKGWYQKTYG</sequence>
<dbReference type="Pfam" id="PF13577">
    <property type="entry name" value="SnoaL_4"/>
    <property type="match status" value="1"/>
</dbReference>
<dbReference type="OrthoDB" id="4119873at2759"/>
<dbReference type="Gene3D" id="3.10.450.50">
    <property type="match status" value="1"/>
</dbReference>
<dbReference type="VEuPathDB" id="FungiDB:Z520_03656"/>
<evidence type="ECO:0000313" key="3">
    <source>
        <dbReference type="Proteomes" id="UP000053411"/>
    </source>
</evidence>
<dbReference type="RefSeq" id="XP_016635112.1">
    <property type="nucleotide sequence ID" value="XM_016774166.1"/>
</dbReference>
<keyword evidence="3" id="KW-1185">Reference proteome</keyword>
<dbReference type="AlphaFoldDB" id="A0A0D2KCT7"/>
<dbReference type="GeneID" id="27709402"/>
<reference evidence="2 3" key="1">
    <citation type="submission" date="2015-01" db="EMBL/GenBank/DDBJ databases">
        <title>The Genome Sequence of Fonsecaea multimorphosa CBS 102226.</title>
        <authorList>
            <consortium name="The Broad Institute Genomics Platform"/>
            <person name="Cuomo C."/>
            <person name="de Hoog S."/>
            <person name="Gorbushina A."/>
            <person name="Stielow B."/>
            <person name="Teixiera M."/>
            <person name="Abouelleil A."/>
            <person name="Chapman S.B."/>
            <person name="Priest M."/>
            <person name="Young S.K."/>
            <person name="Wortman J."/>
            <person name="Nusbaum C."/>
            <person name="Birren B."/>
        </authorList>
    </citation>
    <scope>NUCLEOTIDE SEQUENCE [LARGE SCALE GENOMIC DNA]</scope>
    <source>
        <strain evidence="2 3">CBS 102226</strain>
    </source>
</reference>
<accession>A0A0D2KCT7</accession>
<protein>
    <recommendedName>
        <fullName evidence="1">SnoaL-like domain-containing protein</fullName>
    </recommendedName>
</protein>
<dbReference type="Proteomes" id="UP000053411">
    <property type="component" value="Unassembled WGS sequence"/>
</dbReference>
<dbReference type="InterPro" id="IPR032710">
    <property type="entry name" value="NTF2-like_dom_sf"/>
</dbReference>
<organism evidence="2 3">
    <name type="scientific">Fonsecaea multimorphosa CBS 102226</name>
    <dbReference type="NCBI Taxonomy" id="1442371"/>
    <lineage>
        <taxon>Eukaryota</taxon>
        <taxon>Fungi</taxon>
        <taxon>Dikarya</taxon>
        <taxon>Ascomycota</taxon>
        <taxon>Pezizomycotina</taxon>
        <taxon>Eurotiomycetes</taxon>
        <taxon>Chaetothyriomycetidae</taxon>
        <taxon>Chaetothyriales</taxon>
        <taxon>Herpotrichiellaceae</taxon>
        <taxon>Fonsecaea</taxon>
    </lineage>
</organism>
<feature type="domain" description="SnoaL-like" evidence="1">
    <location>
        <begin position="15"/>
        <end position="130"/>
    </location>
</feature>